<accession>A0A100VR85</accession>
<name>A0A100VR85_PAEAM</name>
<evidence type="ECO:0000256" key="2">
    <source>
        <dbReference type="ARBA" id="ARBA00006153"/>
    </source>
</evidence>
<dbReference type="CDD" id="cd03884">
    <property type="entry name" value="M20_bAS"/>
    <property type="match status" value="1"/>
</dbReference>
<evidence type="ECO:0000256" key="1">
    <source>
        <dbReference type="ARBA" id="ARBA00001936"/>
    </source>
</evidence>
<evidence type="ECO:0000313" key="10">
    <source>
        <dbReference type="Proteomes" id="UP000069697"/>
    </source>
</evidence>
<keyword evidence="7" id="KW-0862">Zinc</keyword>
<feature type="binding site" evidence="7">
    <location>
        <position position="97"/>
    </location>
    <ligand>
        <name>Zn(2+)</name>
        <dbReference type="ChEBI" id="CHEBI:29105"/>
        <label>1</label>
    </ligand>
</feature>
<evidence type="ECO:0000256" key="7">
    <source>
        <dbReference type="PIRSR" id="PIRSR001235-1"/>
    </source>
</evidence>
<feature type="binding site" evidence="7">
    <location>
        <position position="86"/>
    </location>
    <ligand>
        <name>Zn(2+)</name>
        <dbReference type="ChEBI" id="CHEBI:29105"/>
        <label>1</label>
    </ligand>
</feature>
<evidence type="ECO:0000256" key="6">
    <source>
        <dbReference type="ARBA" id="ARBA00023211"/>
    </source>
</evidence>
<dbReference type="RefSeq" id="WP_062836924.1">
    <property type="nucleotide sequence ID" value="NZ_BCNV01000005.1"/>
</dbReference>
<dbReference type="AlphaFoldDB" id="A0A100VR85"/>
<dbReference type="EMBL" id="BCNV01000005">
    <property type="protein sequence ID" value="GAS84550.1"/>
    <property type="molecule type" value="Genomic_DNA"/>
</dbReference>
<feature type="binding site" evidence="7">
    <location>
        <position position="132"/>
    </location>
    <ligand>
        <name>Zn(2+)</name>
        <dbReference type="ChEBI" id="CHEBI:29105"/>
        <label>2</label>
    </ligand>
</feature>
<dbReference type="PIRSF" id="PIRSF001235">
    <property type="entry name" value="Amidase_carbamoylase"/>
    <property type="match status" value="1"/>
</dbReference>
<dbReference type="InterPro" id="IPR002933">
    <property type="entry name" value="Peptidase_M20"/>
</dbReference>
<keyword evidence="4 7" id="KW-0479">Metal-binding</keyword>
<keyword evidence="5" id="KW-0378">Hydrolase</keyword>
<dbReference type="GO" id="GO:0016813">
    <property type="term" value="F:hydrolase activity, acting on carbon-nitrogen (but not peptide) bonds, in linear amidines"/>
    <property type="evidence" value="ECO:0007669"/>
    <property type="project" value="InterPro"/>
</dbReference>
<dbReference type="PANTHER" id="PTHR32494:SF19">
    <property type="entry name" value="ALLANTOATE DEIMINASE-RELATED"/>
    <property type="match status" value="1"/>
</dbReference>
<keyword evidence="6" id="KW-0464">Manganese</keyword>
<evidence type="ECO:0000313" key="9">
    <source>
        <dbReference type="EMBL" id="GAS84550.1"/>
    </source>
</evidence>
<dbReference type="SUPFAM" id="SSF53187">
    <property type="entry name" value="Zn-dependent exopeptidases"/>
    <property type="match status" value="1"/>
</dbReference>
<feature type="binding site" evidence="7">
    <location>
        <position position="389"/>
    </location>
    <ligand>
        <name>Zn(2+)</name>
        <dbReference type="ChEBI" id="CHEBI:29105"/>
        <label>2</label>
    </ligand>
</feature>
<dbReference type="Proteomes" id="UP000069697">
    <property type="component" value="Unassembled WGS sequence"/>
</dbReference>
<evidence type="ECO:0000256" key="3">
    <source>
        <dbReference type="ARBA" id="ARBA00011738"/>
    </source>
</evidence>
<comment type="similarity">
    <text evidence="2">Belongs to the peptidase M20 family.</text>
</comment>
<dbReference type="Gene3D" id="3.30.70.360">
    <property type="match status" value="1"/>
</dbReference>
<comment type="cofactor">
    <cofactor evidence="1">
        <name>Mn(2+)</name>
        <dbReference type="ChEBI" id="CHEBI:29035"/>
    </cofactor>
</comment>
<evidence type="ECO:0000256" key="5">
    <source>
        <dbReference type="ARBA" id="ARBA00022801"/>
    </source>
</evidence>
<sequence>MQTTTGRLINQLRLNERIEQLSQIGRIAETGVCRLALTPEDMDGIIQVRLWMEKAGLTTRLDAFGNLIGRLEGADQGLPILMIGSHIDSQPYGGRYDGAIGVLGALEAVQCLIENGIQPLMPIEVVAFCDEEGSRFNKGLFGSRGITGQLEEGELERQDKNGVTRREALEAFGCSPSDFEEAIYPPGSIGSYLELHIEQGPVLEALNAPVGLVTGISGPLWLTVTMKGMAGHAGSVPMGMRHDALVGSAKVIAAFDDMVREDPEAPTVGTVGSLRVFPDSRNIIPEEVSFTVDLRDMEMERRNRLEARLMNMLDDVSSRYGLTYSLTEDTNSEPRYCAEPIMSVIRTSAEEIGITLPELMSGPFHDALALSLVCDYGMIFVRSKDGISHHPSEYSSPEDIGLGTEVLYRTIRRMCSGVNPVTILPEEAL</sequence>
<dbReference type="NCBIfam" id="NF006771">
    <property type="entry name" value="PRK09290.1-5"/>
    <property type="match status" value="1"/>
</dbReference>
<protein>
    <submittedName>
        <fullName evidence="9">Hydantoinase/carbamoylase family amidase</fullName>
    </submittedName>
</protein>
<dbReference type="PANTHER" id="PTHR32494">
    <property type="entry name" value="ALLANTOATE DEIMINASE-RELATED"/>
    <property type="match status" value="1"/>
</dbReference>
<reference evidence="9 10" key="1">
    <citation type="journal article" date="2016" name="Genome Announc.">
        <title>Draft Genome Sequence of Paenibacillus amylolyticus Heshi-A3, Isolated from Fermented Rice Bran in a Japanese Fermented Seafood Dish.</title>
        <authorList>
            <person name="Akuzawa S."/>
            <person name="Nagaoka J."/>
            <person name="Kanekatsu M."/>
            <person name="Kubota E."/>
            <person name="Ohtake R."/>
            <person name="Suzuki T."/>
            <person name="Kanesaki Y."/>
        </authorList>
    </citation>
    <scope>NUCLEOTIDE SEQUENCE [LARGE SCALE GENOMIC DNA]</scope>
    <source>
        <strain evidence="9 10">Heshi-A3</strain>
    </source>
</reference>
<feature type="binding site" evidence="7">
    <location>
        <position position="196"/>
    </location>
    <ligand>
        <name>Zn(2+)</name>
        <dbReference type="ChEBI" id="CHEBI:29105"/>
        <label>1</label>
    </ligand>
</feature>
<dbReference type="Pfam" id="PF07687">
    <property type="entry name" value="M20_dimer"/>
    <property type="match status" value="1"/>
</dbReference>
<reference evidence="10" key="2">
    <citation type="submission" date="2016-01" db="EMBL/GenBank/DDBJ databases">
        <title>Draft Genome Sequence of Paenibacillus amylolyticus Heshi-A3 that Was Isolated from Fermented Rice Bran with Aging Salted Mackerel, Which Was Named Heshiko as Traditional Fermented Seafood in Japan.</title>
        <authorList>
            <person name="Akuzawa S."/>
            <person name="Nakagawa J."/>
            <person name="Kanekatsu T."/>
            <person name="Kubota E."/>
            <person name="Ohtake R."/>
            <person name="Suzuki T."/>
            <person name="Kanesaki Y."/>
        </authorList>
    </citation>
    <scope>NUCLEOTIDE SEQUENCE [LARGE SCALE GENOMIC DNA]</scope>
    <source>
        <strain evidence="10">Heshi-A3</strain>
    </source>
</reference>
<dbReference type="Gene3D" id="3.40.630.10">
    <property type="entry name" value="Zn peptidases"/>
    <property type="match status" value="1"/>
</dbReference>
<dbReference type="InterPro" id="IPR010158">
    <property type="entry name" value="Amidase_Cbmase"/>
</dbReference>
<dbReference type="NCBIfam" id="TIGR01879">
    <property type="entry name" value="hydantase"/>
    <property type="match status" value="1"/>
</dbReference>
<comment type="subunit">
    <text evidence="3">Homodimer.</text>
</comment>
<dbReference type="Pfam" id="PF01546">
    <property type="entry name" value="Peptidase_M20"/>
    <property type="match status" value="1"/>
</dbReference>
<feature type="domain" description="Peptidase M20 dimerisation" evidence="8">
    <location>
        <begin position="215"/>
        <end position="318"/>
    </location>
</feature>
<dbReference type="GO" id="GO:0046872">
    <property type="term" value="F:metal ion binding"/>
    <property type="evidence" value="ECO:0007669"/>
    <property type="project" value="UniProtKB-KW"/>
</dbReference>
<organism evidence="9 10">
    <name type="scientific">Paenibacillus amylolyticus</name>
    <dbReference type="NCBI Taxonomy" id="1451"/>
    <lineage>
        <taxon>Bacteria</taxon>
        <taxon>Bacillati</taxon>
        <taxon>Bacillota</taxon>
        <taxon>Bacilli</taxon>
        <taxon>Bacillales</taxon>
        <taxon>Paenibacillaceae</taxon>
        <taxon>Paenibacillus</taxon>
    </lineage>
</organism>
<evidence type="ECO:0000256" key="4">
    <source>
        <dbReference type="ARBA" id="ARBA00022723"/>
    </source>
</evidence>
<comment type="cofactor">
    <cofactor evidence="7">
        <name>Zn(2+)</name>
        <dbReference type="ChEBI" id="CHEBI:29105"/>
    </cofactor>
    <text evidence="7">Binds 2 Zn(2+) ions per subunit.</text>
</comment>
<dbReference type="SUPFAM" id="SSF55031">
    <property type="entry name" value="Bacterial exopeptidase dimerisation domain"/>
    <property type="match status" value="1"/>
</dbReference>
<dbReference type="InterPro" id="IPR036264">
    <property type="entry name" value="Bact_exopeptidase_dim_dom"/>
</dbReference>
<feature type="binding site" evidence="7">
    <location>
        <position position="97"/>
    </location>
    <ligand>
        <name>Zn(2+)</name>
        <dbReference type="ChEBI" id="CHEBI:29105"/>
        <label>2</label>
    </ligand>
</feature>
<comment type="caution">
    <text evidence="9">The sequence shown here is derived from an EMBL/GenBank/DDBJ whole genome shotgun (WGS) entry which is preliminary data.</text>
</comment>
<proteinExistence type="inferred from homology"/>
<gene>
    <name evidence="9" type="ORF">PAHA3_4653</name>
</gene>
<dbReference type="InterPro" id="IPR011650">
    <property type="entry name" value="Peptidase_M20_dimer"/>
</dbReference>
<evidence type="ECO:0000259" key="8">
    <source>
        <dbReference type="Pfam" id="PF07687"/>
    </source>
</evidence>